<dbReference type="GO" id="GO:0003676">
    <property type="term" value="F:nucleic acid binding"/>
    <property type="evidence" value="ECO:0007669"/>
    <property type="project" value="InterPro"/>
</dbReference>
<proteinExistence type="predicted"/>
<name>A0A9W7XFI9_9FUNG</name>
<evidence type="ECO:0000256" key="4">
    <source>
        <dbReference type="PROSITE-ProRule" id="PRU00834"/>
    </source>
</evidence>
<dbReference type="GO" id="GO:0050821">
    <property type="term" value="P:protein stabilization"/>
    <property type="evidence" value="ECO:0007669"/>
    <property type="project" value="TreeGrafter"/>
</dbReference>
<dbReference type="Proteomes" id="UP001145021">
    <property type="component" value="Unassembled WGS sequence"/>
</dbReference>
<gene>
    <name evidence="7" type="ORF">LPJ64_004804</name>
</gene>
<evidence type="ECO:0000259" key="6">
    <source>
        <dbReference type="PROSITE" id="PS51501"/>
    </source>
</evidence>
<keyword evidence="2 4" id="KW-0863">Zinc-finger</keyword>
<dbReference type="PANTHER" id="PTHR20922">
    <property type="entry name" value="DNL-TYPE ZINC FINGER PROTEIN"/>
    <property type="match status" value="1"/>
</dbReference>
<protein>
    <recommendedName>
        <fullName evidence="6">DNL-type domain-containing protein</fullName>
    </recommendedName>
</protein>
<feature type="region of interest" description="Disordered" evidence="5">
    <location>
        <begin position="1"/>
        <end position="26"/>
    </location>
</feature>
<dbReference type="GO" id="GO:0008270">
    <property type="term" value="F:zinc ion binding"/>
    <property type="evidence" value="ECO:0007669"/>
    <property type="project" value="UniProtKB-KW"/>
</dbReference>
<evidence type="ECO:0000313" key="7">
    <source>
        <dbReference type="EMBL" id="KAJ1643422.1"/>
    </source>
</evidence>
<sequence>MILNTLRKKSTDAKAGASVHPVTASASTAAADPQQARMLIGFTCKVCSHRQHKTMSKQAYTKGVVLIQCDKCKNRHLIADHLGWFRDTSVTIQDIMREKGESIRQLEDIGLLDNIEAEKQQLAQRARKAQINGTIMRRNLVLRLPFVGSGSEIQAICASRSYSTENRAPSVDTQATISSQVSDDISRIKNKKQSASQSSDKTPVAQDRSSEPTVTVRLSNLPPGTTHTDVIYAIATKRFAASIKLVFFEYDFNLRPMRSCRATFYKVEEAAEFLVHANKSIYVGHTIRAEFVEKTRVPNHTRDKYLGNALGRLVLLYGYPQRMHQHQIRDYFKGYLLVDTNIPAVQPAPQLGHTFLSRRGAFILQFISLSEARRFVRDVHMTWYTSGQESNNNNNNKRQQIQQGAAPKNSEFCIKALLLT</sequence>
<organism evidence="7 8">
    <name type="scientific">Coemansia asiatica</name>
    <dbReference type="NCBI Taxonomy" id="1052880"/>
    <lineage>
        <taxon>Eukaryota</taxon>
        <taxon>Fungi</taxon>
        <taxon>Fungi incertae sedis</taxon>
        <taxon>Zoopagomycota</taxon>
        <taxon>Kickxellomycotina</taxon>
        <taxon>Kickxellomycetes</taxon>
        <taxon>Kickxellales</taxon>
        <taxon>Kickxellaceae</taxon>
        <taxon>Coemansia</taxon>
    </lineage>
</organism>
<feature type="region of interest" description="Disordered" evidence="5">
    <location>
        <begin position="182"/>
        <end position="220"/>
    </location>
</feature>
<dbReference type="GO" id="GO:0006457">
    <property type="term" value="P:protein folding"/>
    <property type="evidence" value="ECO:0007669"/>
    <property type="project" value="TreeGrafter"/>
</dbReference>
<reference evidence="7" key="1">
    <citation type="submission" date="2022-07" db="EMBL/GenBank/DDBJ databases">
        <title>Phylogenomic reconstructions and comparative analyses of Kickxellomycotina fungi.</title>
        <authorList>
            <person name="Reynolds N.K."/>
            <person name="Stajich J.E."/>
            <person name="Barry K."/>
            <person name="Grigoriev I.V."/>
            <person name="Crous P."/>
            <person name="Smith M.E."/>
        </authorList>
    </citation>
    <scope>NUCLEOTIDE SEQUENCE</scope>
    <source>
        <strain evidence="7">NBRC 105413</strain>
    </source>
</reference>
<evidence type="ECO:0000256" key="1">
    <source>
        <dbReference type="ARBA" id="ARBA00022723"/>
    </source>
</evidence>
<keyword evidence="3" id="KW-0862">Zinc</keyword>
<feature type="compositionally biased region" description="Polar residues" evidence="5">
    <location>
        <begin position="211"/>
        <end position="220"/>
    </location>
</feature>
<dbReference type="InterPro" id="IPR007853">
    <property type="entry name" value="Znf_DNL-typ"/>
</dbReference>
<dbReference type="PANTHER" id="PTHR20922:SF13">
    <property type="entry name" value="DNL-TYPE ZINC FINGER PROTEIN"/>
    <property type="match status" value="1"/>
</dbReference>
<keyword evidence="1" id="KW-0479">Metal-binding</keyword>
<dbReference type="GO" id="GO:0051087">
    <property type="term" value="F:protein-folding chaperone binding"/>
    <property type="evidence" value="ECO:0007669"/>
    <property type="project" value="TreeGrafter"/>
</dbReference>
<dbReference type="AlphaFoldDB" id="A0A9W7XFI9"/>
<dbReference type="PROSITE" id="PS51501">
    <property type="entry name" value="ZF_DNL"/>
    <property type="match status" value="1"/>
</dbReference>
<evidence type="ECO:0000313" key="8">
    <source>
        <dbReference type="Proteomes" id="UP001145021"/>
    </source>
</evidence>
<evidence type="ECO:0000256" key="2">
    <source>
        <dbReference type="ARBA" id="ARBA00022771"/>
    </source>
</evidence>
<dbReference type="Pfam" id="PF05180">
    <property type="entry name" value="zf-DNL"/>
    <property type="match status" value="1"/>
</dbReference>
<evidence type="ECO:0000256" key="5">
    <source>
        <dbReference type="SAM" id="MobiDB-lite"/>
    </source>
</evidence>
<dbReference type="InterPro" id="IPR035979">
    <property type="entry name" value="RBD_domain_sf"/>
</dbReference>
<dbReference type="SUPFAM" id="SSF54928">
    <property type="entry name" value="RNA-binding domain, RBD"/>
    <property type="match status" value="1"/>
</dbReference>
<comment type="caution">
    <text evidence="7">The sequence shown here is derived from an EMBL/GenBank/DDBJ whole genome shotgun (WGS) entry which is preliminary data.</text>
</comment>
<dbReference type="GO" id="GO:0030150">
    <property type="term" value="P:protein import into mitochondrial matrix"/>
    <property type="evidence" value="ECO:0007669"/>
    <property type="project" value="TreeGrafter"/>
</dbReference>
<dbReference type="EMBL" id="JANBOH010000257">
    <property type="protein sequence ID" value="KAJ1643422.1"/>
    <property type="molecule type" value="Genomic_DNA"/>
</dbReference>
<feature type="domain" description="DNL-type" evidence="6">
    <location>
        <begin position="33"/>
        <end position="128"/>
    </location>
</feature>
<keyword evidence="8" id="KW-1185">Reference proteome</keyword>
<dbReference type="GO" id="GO:0005739">
    <property type="term" value="C:mitochondrion"/>
    <property type="evidence" value="ECO:0007669"/>
    <property type="project" value="TreeGrafter"/>
</dbReference>
<dbReference type="InterPro" id="IPR024158">
    <property type="entry name" value="Mt_import_TIM15"/>
</dbReference>
<evidence type="ECO:0000256" key="3">
    <source>
        <dbReference type="ARBA" id="ARBA00022833"/>
    </source>
</evidence>
<accession>A0A9W7XFI9</accession>